<dbReference type="RefSeq" id="WP_071086098.1">
    <property type="nucleotide sequence ID" value="NZ_MBLM01000126.1"/>
</dbReference>
<evidence type="ECO:0000313" key="1">
    <source>
        <dbReference type="EMBL" id="OHV34669.1"/>
    </source>
</evidence>
<accession>A0A1S1QM51</accession>
<dbReference type="AlphaFoldDB" id="A0A1S1QM51"/>
<evidence type="ECO:0000313" key="2">
    <source>
        <dbReference type="Proteomes" id="UP000179627"/>
    </source>
</evidence>
<organism evidence="1 2">
    <name type="scientific">Parafrankia colletiae</name>
    <dbReference type="NCBI Taxonomy" id="573497"/>
    <lineage>
        <taxon>Bacteria</taxon>
        <taxon>Bacillati</taxon>
        <taxon>Actinomycetota</taxon>
        <taxon>Actinomycetes</taxon>
        <taxon>Frankiales</taxon>
        <taxon>Frankiaceae</taxon>
        <taxon>Parafrankia</taxon>
    </lineage>
</organism>
<comment type="caution">
    <text evidence="1">The sequence shown here is derived from an EMBL/GenBank/DDBJ whole genome shotgun (WGS) entry which is preliminary data.</text>
</comment>
<proteinExistence type="predicted"/>
<keyword evidence="2" id="KW-1185">Reference proteome</keyword>
<dbReference type="EMBL" id="MBLM01000126">
    <property type="protein sequence ID" value="OHV34669.1"/>
    <property type="molecule type" value="Genomic_DNA"/>
</dbReference>
<name>A0A1S1QM51_9ACTN</name>
<reference evidence="2" key="1">
    <citation type="submission" date="2016-07" db="EMBL/GenBank/DDBJ databases">
        <title>Sequence Frankia sp. strain CcI1.17.</title>
        <authorList>
            <person name="Ghodhbane-Gtari F."/>
            <person name="Swanson E."/>
            <person name="Gueddou A."/>
            <person name="Morris K."/>
            <person name="Hezbri K."/>
            <person name="Ktari A."/>
            <person name="Nouioui I."/>
            <person name="Abebe-Akele F."/>
            <person name="Simpson S."/>
            <person name="Thomas K."/>
            <person name="Gtari M."/>
            <person name="Tisa L.S."/>
            <person name="Hurst S."/>
        </authorList>
    </citation>
    <scope>NUCLEOTIDE SEQUENCE [LARGE SCALE GENOMIC DNA]</scope>
    <source>
        <strain evidence="2">Cc1.17</strain>
    </source>
</reference>
<sequence>MDPYDWWQQRLTAEFFGPAAHGRPVILHLDDEKVQRLRGSSGPDLVGALQSRLDWDAREDIFDGIFRAETPWRRTRPGNPLPEPLPEPPPCLPLLAVCVLAATRMHRDGSAWSSNYYRRLVDLLPMPRGSAQETNRRLKSSYEQIPSHWETLRGWMWAHGGARGLVTFQEGRQTRIGFALSQAVVRKRDLPELDGFFRSPAGQAAARRGPADLVVALRRWEGLRMDLLSPPLRDALRSPRPVRDEVLGGVLAAVADSPDRVDGQRPTWSTVLTAVPGAPTPEARWRDLRRLALLPTFLDDGWGDWQVGWYAPVVDGVAGDTLHGASDASGVDSGGGGGFEVRAEPDRSSYRLTGDLPDAEAVLSHGLYAAGARLKVEQPARGVLLATENSAAGAWVATAVVESDEPLLLVVRDDLLDAVMDMLAGAGADEVHPEQGPFPGWQVLREIVLTDAALAGARLRDLGAAVTVRVSRRPRLVGGLPVGRESGAGAWGSRYLIDGPPDLVLPAEWDPTESVLLDGHRLPAPPADRTIPLRSLSLSEGLHTVQVGGHTRQFTLHPPQPLVLPAPTGETRWGETRLTVPYGTAAYFFLSDGHAIPIREPEPPRWWRRRRVPLRAFAYRVTAPPEAVWLALDGAPRRVHQLREVPPSIGELNAVDTAAWARFVLASDVERPERKAWEHYRRAALNRRHANATAMAGRAR</sequence>
<gene>
    <name evidence="1" type="ORF">CC117_20915</name>
</gene>
<dbReference type="OrthoDB" id="7056088at2"/>
<dbReference type="Proteomes" id="UP000179627">
    <property type="component" value="Unassembled WGS sequence"/>
</dbReference>
<protein>
    <submittedName>
        <fullName evidence="1">Uncharacterized protein</fullName>
    </submittedName>
</protein>